<dbReference type="NCBIfam" id="TIGR02231">
    <property type="entry name" value="mucoidy inhibitor MuiA family protein"/>
    <property type="match status" value="2"/>
</dbReference>
<evidence type="ECO:0008006" key="7">
    <source>
        <dbReference type="Google" id="ProtNLM"/>
    </source>
</evidence>
<comment type="caution">
    <text evidence="5">The sequence shown here is derived from an EMBL/GenBank/DDBJ whole genome shotgun (WGS) entry which is preliminary data.</text>
</comment>
<dbReference type="PANTHER" id="PTHR31005:SF8">
    <property type="entry name" value="DUF4139 DOMAIN-CONTAINING PROTEIN"/>
    <property type="match status" value="1"/>
</dbReference>
<evidence type="ECO:0000313" key="6">
    <source>
        <dbReference type="Proteomes" id="UP001556367"/>
    </source>
</evidence>
<dbReference type="EMBL" id="JASNQZ010000001">
    <property type="protein sequence ID" value="KAL0960745.1"/>
    <property type="molecule type" value="Genomic_DNA"/>
</dbReference>
<protein>
    <recommendedName>
        <fullName evidence="7">Mucoidy inhibitor A</fullName>
    </recommendedName>
</protein>
<keyword evidence="6" id="KW-1185">Reference proteome</keyword>
<dbReference type="Proteomes" id="UP001556367">
    <property type="component" value="Unassembled WGS sequence"/>
</dbReference>
<evidence type="ECO:0000256" key="1">
    <source>
        <dbReference type="SAM" id="Coils"/>
    </source>
</evidence>
<feature type="region of interest" description="Disordered" evidence="2">
    <location>
        <begin position="316"/>
        <end position="358"/>
    </location>
</feature>
<evidence type="ECO:0000259" key="4">
    <source>
        <dbReference type="Pfam" id="PF13600"/>
    </source>
</evidence>
<feature type="domain" description="DUF4139" evidence="3">
    <location>
        <begin position="211"/>
        <end position="634"/>
    </location>
</feature>
<evidence type="ECO:0000313" key="5">
    <source>
        <dbReference type="EMBL" id="KAL0960745.1"/>
    </source>
</evidence>
<reference evidence="6" key="1">
    <citation type="submission" date="2024-06" db="EMBL/GenBank/DDBJ databases">
        <title>Multi-omics analyses provide insights into the biosynthesis of the anticancer antibiotic pleurotin in Hohenbuehelia grisea.</title>
        <authorList>
            <person name="Weaver J.A."/>
            <person name="Alberti F."/>
        </authorList>
    </citation>
    <scope>NUCLEOTIDE SEQUENCE [LARGE SCALE GENOMIC DNA]</scope>
    <source>
        <strain evidence="6">T-177</strain>
    </source>
</reference>
<dbReference type="Pfam" id="PF13600">
    <property type="entry name" value="DUF4140"/>
    <property type="match status" value="1"/>
</dbReference>
<name>A0ABR3JZX4_9AGAR</name>
<feature type="coiled-coil region" evidence="1">
    <location>
        <begin position="104"/>
        <end position="131"/>
    </location>
</feature>
<dbReference type="InterPro" id="IPR011935">
    <property type="entry name" value="CHP02231"/>
</dbReference>
<organism evidence="5 6">
    <name type="scientific">Hohenbuehelia grisea</name>
    <dbReference type="NCBI Taxonomy" id="104357"/>
    <lineage>
        <taxon>Eukaryota</taxon>
        <taxon>Fungi</taxon>
        <taxon>Dikarya</taxon>
        <taxon>Basidiomycota</taxon>
        <taxon>Agaricomycotina</taxon>
        <taxon>Agaricomycetes</taxon>
        <taxon>Agaricomycetidae</taxon>
        <taxon>Agaricales</taxon>
        <taxon>Pleurotineae</taxon>
        <taxon>Pleurotaceae</taxon>
        <taxon>Hohenbuehelia</taxon>
    </lineage>
</organism>
<proteinExistence type="predicted"/>
<gene>
    <name evidence="5" type="ORF">HGRIS_005769</name>
</gene>
<dbReference type="PANTHER" id="PTHR31005">
    <property type="entry name" value="DUF4139 DOMAIN-CONTAINING PROTEIN"/>
    <property type="match status" value="1"/>
</dbReference>
<dbReference type="Pfam" id="PF13598">
    <property type="entry name" value="DUF4139"/>
    <property type="match status" value="1"/>
</dbReference>
<accession>A0ABR3JZX4</accession>
<feature type="domain" description="DUF4140" evidence="4">
    <location>
        <begin position="37"/>
        <end position="133"/>
    </location>
</feature>
<feature type="compositionally biased region" description="Basic residues" evidence="2">
    <location>
        <begin position="333"/>
        <end position="352"/>
    </location>
</feature>
<evidence type="ECO:0000259" key="3">
    <source>
        <dbReference type="Pfam" id="PF13598"/>
    </source>
</evidence>
<sequence length="642" mass="69988">MSSSSRAPLNEDAPLALEAPNTMELVSVEQSKITNINLYYGRAEITRAFHLDVELGQNDVTIMGLPQVMDWDSLRVEGHGSATIHGVTVSSIPQSASAPPSEALRALKTRRRRVKQTLKRYQTALSFLEKSLATFSLVHSSVAGLGTTADAYTTESDKLDNQVFATEEELQHIDDEITQEEQRLRTKSWYPLTVQAKIRISANKAAAIDLMLTYAVHSATWSPGFDVRVDTNAEGKQISLTYKASLNQQTGESWENVSLTLHTATPTFGVEIPKLTPQRLALYNPKLVPTLPKSYPVPMMAPTSAPPPMAHAIQLASFSRSRSRSRSPSPNRGTRRHRRSRSYSRSRSRSPRRGPEPLIIVPAMGPMTYGVGASGPSPQAVMPSMGAHVASSNTSIVATFKIPGLINVPSDQEQHSVIIAQLDLDADLSWIVVPKKDTRAHLQASIKNTSQFTFLHAKASVYVDGSFIAKSTIPAVSPQETFDCPLGIDPSIRVEYHPKSKKVSSKSGFLQNSKNTYHEFEQRITVFNTKSITIPRLLVLDQVPVSEDSRISVKVTSPALSSSSGPTVKSLLTERGAVGASESVKAQWVGSEENGSSESSSGTMVNKDGRFNWICSIPPQGKTNLILQCEVVYPANMAITGL</sequence>
<dbReference type="InterPro" id="IPR037291">
    <property type="entry name" value="DUF4139"/>
</dbReference>
<evidence type="ECO:0000256" key="2">
    <source>
        <dbReference type="SAM" id="MobiDB-lite"/>
    </source>
</evidence>
<keyword evidence="1" id="KW-0175">Coiled coil</keyword>
<dbReference type="InterPro" id="IPR025554">
    <property type="entry name" value="DUF4140"/>
</dbReference>